<evidence type="ECO:0000313" key="2">
    <source>
        <dbReference type="EMBL" id="MFF3223228.1"/>
    </source>
</evidence>
<dbReference type="EMBL" id="JBIAPI010000002">
    <property type="protein sequence ID" value="MFF3223228.1"/>
    <property type="molecule type" value="Genomic_DNA"/>
</dbReference>
<organism evidence="2 3">
    <name type="scientific">Nocardia suismassiliense</name>
    <dbReference type="NCBI Taxonomy" id="2077092"/>
    <lineage>
        <taxon>Bacteria</taxon>
        <taxon>Bacillati</taxon>
        <taxon>Actinomycetota</taxon>
        <taxon>Actinomycetes</taxon>
        <taxon>Mycobacteriales</taxon>
        <taxon>Nocardiaceae</taxon>
        <taxon>Nocardia</taxon>
    </lineage>
</organism>
<keyword evidence="1" id="KW-0472">Membrane</keyword>
<dbReference type="RefSeq" id="WP_387716278.1">
    <property type="nucleotide sequence ID" value="NZ_JBIAPI010000002.1"/>
</dbReference>
<accession>A0ABW6QQ94</accession>
<feature type="transmembrane region" description="Helical" evidence="1">
    <location>
        <begin position="6"/>
        <end position="32"/>
    </location>
</feature>
<reference evidence="2 3" key="1">
    <citation type="submission" date="2024-10" db="EMBL/GenBank/DDBJ databases">
        <title>The Natural Products Discovery Center: Release of the First 8490 Sequenced Strains for Exploring Actinobacteria Biosynthetic Diversity.</title>
        <authorList>
            <person name="Kalkreuter E."/>
            <person name="Kautsar S.A."/>
            <person name="Yang D."/>
            <person name="Bader C.D."/>
            <person name="Teijaro C.N."/>
            <person name="Fluegel L."/>
            <person name="Davis C.M."/>
            <person name="Simpson J.R."/>
            <person name="Lauterbach L."/>
            <person name="Steele A.D."/>
            <person name="Gui C."/>
            <person name="Meng S."/>
            <person name="Li G."/>
            <person name="Viehrig K."/>
            <person name="Ye F."/>
            <person name="Su P."/>
            <person name="Kiefer A.F."/>
            <person name="Nichols A."/>
            <person name="Cepeda A.J."/>
            <person name="Yan W."/>
            <person name="Fan B."/>
            <person name="Jiang Y."/>
            <person name="Adhikari A."/>
            <person name="Zheng C.-J."/>
            <person name="Schuster L."/>
            <person name="Cowan T.M."/>
            <person name="Smanski M.J."/>
            <person name="Chevrette M.G."/>
            <person name="De Carvalho L.P.S."/>
            <person name="Shen B."/>
        </authorList>
    </citation>
    <scope>NUCLEOTIDE SEQUENCE [LARGE SCALE GENOMIC DNA]</scope>
    <source>
        <strain evidence="2 3">NPDC003040</strain>
    </source>
</reference>
<keyword evidence="1" id="KW-1133">Transmembrane helix</keyword>
<dbReference type="Proteomes" id="UP001601948">
    <property type="component" value="Unassembled WGS sequence"/>
</dbReference>
<gene>
    <name evidence="2" type="ORF">ACFYV7_10560</name>
</gene>
<sequence length="320" mass="35009">MSWSTPAAQIFLGVVANVASLIVITVVALGLIHAVGTRRKRRLRAFFGSRRDGSAHIEVVVSNIQVRPGGTVGRHTGSYYGTTITEGEYRAATRLRAVFQPRTSITSKLFTALAGQLGLQGPDVVLRSDISVSPPYTKVNHPNAELELHTDATIREIAQAALAQPCTYVLIGGPVYNPLTAYVVQRQTGIRGTIQMVPRRAPDGTPTWCAVVCGEEDRPFERREDQAADGTPFYTELFYIQKIKNFGNCPAVFLCVGSTIAATSAAVEMLTSWPRLVAKFGSDDFSVLFQLETSDQAAFADPDHRPTRFNVRQLWPPDVM</sequence>
<evidence type="ECO:0000256" key="1">
    <source>
        <dbReference type="SAM" id="Phobius"/>
    </source>
</evidence>
<protein>
    <submittedName>
        <fullName evidence="2">Uncharacterized protein</fullName>
    </submittedName>
</protein>
<keyword evidence="1" id="KW-0812">Transmembrane</keyword>
<proteinExistence type="predicted"/>
<keyword evidence="3" id="KW-1185">Reference proteome</keyword>
<evidence type="ECO:0000313" key="3">
    <source>
        <dbReference type="Proteomes" id="UP001601948"/>
    </source>
</evidence>
<name>A0ABW6QQ94_9NOCA</name>
<comment type="caution">
    <text evidence="2">The sequence shown here is derived from an EMBL/GenBank/DDBJ whole genome shotgun (WGS) entry which is preliminary data.</text>
</comment>